<dbReference type="InterPro" id="IPR050109">
    <property type="entry name" value="HTH-type_TetR-like_transc_reg"/>
</dbReference>
<dbReference type="Gene3D" id="1.10.357.10">
    <property type="entry name" value="Tetracycline Repressor, domain 2"/>
    <property type="match status" value="1"/>
</dbReference>
<dbReference type="AlphaFoldDB" id="A0A6J7J8H3"/>
<gene>
    <name evidence="5" type="ORF">UFOPK3772_00816</name>
</gene>
<evidence type="ECO:0000313" key="5">
    <source>
        <dbReference type="EMBL" id="CAB4939505.1"/>
    </source>
</evidence>
<organism evidence="5">
    <name type="scientific">freshwater metagenome</name>
    <dbReference type="NCBI Taxonomy" id="449393"/>
    <lineage>
        <taxon>unclassified sequences</taxon>
        <taxon>metagenomes</taxon>
        <taxon>ecological metagenomes</taxon>
    </lineage>
</organism>
<sequence>MARHREQVNVERQRDKIVSAATAVIARNGLQATRLRQVAIEAGLSTGSILYYFGGFDEVLVAAVRAAGAEYCTGRQERIDGEPDPCSALDALVALGVPDSLSDAVRVVYQASSLIGLHPEVVAVLAEMNERQLDLYAQIIDRGAASGVFAPASEPRVIARTALALEDAFTLYLLSGYGVDAASARAHIHRYLDDALGLSSRTARDQSLARRGGR</sequence>
<dbReference type="PANTHER" id="PTHR30055:SF234">
    <property type="entry name" value="HTH-TYPE TRANSCRIPTIONAL REGULATOR BETI"/>
    <property type="match status" value="1"/>
</dbReference>
<accession>A0A6J7J8H3</accession>
<dbReference type="PANTHER" id="PTHR30055">
    <property type="entry name" value="HTH-TYPE TRANSCRIPTIONAL REGULATOR RUTR"/>
    <property type="match status" value="1"/>
</dbReference>
<evidence type="ECO:0000256" key="1">
    <source>
        <dbReference type="ARBA" id="ARBA00023015"/>
    </source>
</evidence>
<keyword evidence="1" id="KW-0805">Transcription regulation</keyword>
<dbReference type="Pfam" id="PF00440">
    <property type="entry name" value="TetR_N"/>
    <property type="match status" value="1"/>
</dbReference>
<dbReference type="SUPFAM" id="SSF46689">
    <property type="entry name" value="Homeodomain-like"/>
    <property type="match status" value="1"/>
</dbReference>
<dbReference type="GO" id="GO:0003700">
    <property type="term" value="F:DNA-binding transcription factor activity"/>
    <property type="evidence" value="ECO:0007669"/>
    <property type="project" value="TreeGrafter"/>
</dbReference>
<keyword evidence="3" id="KW-0804">Transcription</keyword>
<keyword evidence="2" id="KW-0238">DNA-binding</keyword>
<evidence type="ECO:0000256" key="2">
    <source>
        <dbReference type="ARBA" id="ARBA00023125"/>
    </source>
</evidence>
<dbReference type="InterPro" id="IPR009057">
    <property type="entry name" value="Homeodomain-like_sf"/>
</dbReference>
<dbReference type="GO" id="GO:0000976">
    <property type="term" value="F:transcription cis-regulatory region binding"/>
    <property type="evidence" value="ECO:0007669"/>
    <property type="project" value="TreeGrafter"/>
</dbReference>
<protein>
    <submittedName>
        <fullName evidence="5">Unannotated protein</fullName>
    </submittedName>
</protein>
<feature type="domain" description="HTH tetR-type" evidence="4">
    <location>
        <begin position="11"/>
        <end position="71"/>
    </location>
</feature>
<dbReference type="InterPro" id="IPR036271">
    <property type="entry name" value="Tet_transcr_reg_TetR-rel_C_sf"/>
</dbReference>
<name>A0A6J7J8H3_9ZZZZ</name>
<dbReference type="PROSITE" id="PS50977">
    <property type="entry name" value="HTH_TETR_2"/>
    <property type="match status" value="1"/>
</dbReference>
<proteinExistence type="predicted"/>
<dbReference type="InterPro" id="IPR001647">
    <property type="entry name" value="HTH_TetR"/>
</dbReference>
<evidence type="ECO:0000259" key="4">
    <source>
        <dbReference type="PROSITE" id="PS50977"/>
    </source>
</evidence>
<evidence type="ECO:0000256" key="3">
    <source>
        <dbReference type="ARBA" id="ARBA00023163"/>
    </source>
</evidence>
<dbReference type="EMBL" id="CAFBNE010000018">
    <property type="protein sequence ID" value="CAB4939505.1"/>
    <property type="molecule type" value="Genomic_DNA"/>
</dbReference>
<dbReference type="SUPFAM" id="SSF48498">
    <property type="entry name" value="Tetracyclin repressor-like, C-terminal domain"/>
    <property type="match status" value="1"/>
</dbReference>
<reference evidence="5" key="1">
    <citation type="submission" date="2020-05" db="EMBL/GenBank/DDBJ databases">
        <authorList>
            <person name="Chiriac C."/>
            <person name="Salcher M."/>
            <person name="Ghai R."/>
            <person name="Kavagutti S V."/>
        </authorList>
    </citation>
    <scope>NUCLEOTIDE SEQUENCE</scope>
</reference>